<feature type="chain" id="PRO_5016059394" evidence="1">
    <location>
        <begin position="24"/>
        <end position="99"/>
    </location>
</feature>
<dbReference type="OrthoDB" id="5406607at2759"/>
<dbReference type="Proteomes" id="UP000244855">
    <property type="component" value="Unassembled WGS sequence"/>
</dbReference>
<protein>
    <submittedName>
        <fullName evidence="2">Uncharacterized protein</fullName>
    </submittedName>
</protein>
<keyword evidence="1" id="KW-0732">Signal</keyword>
<organism evidence="2 3">
    <name type="scientific">Periconia macrospinosa</name>
    <dbReference type="NCBI Taxonomy" id="97972"/>
    <lineage>
        <taxon>Eukaryota</taxon>
        <taxon>Fungi</taxon>
        <taxon>Dikarya</taxon>
        <taxon>Ascomycota</taxon>
        <taxon>Pezizomycotina</taxon>
        <taxon>Dothideomycetes</taxon>
        <taxon>Pleosporomycetidae</taxon>
        <taxon>Pleosporales</taxon>
        <taxon>Massarineae</taxon>
        <taxon>Periconiaceae</taxon>
        <taxon>Periconia</taxon>
    </lineage>
</organism>
<dbReference type="EMBL" id="KZ805794">
    <property type="protein sequence ID" value="PVH91721.1"/>
    <property type="molecule type" value="Genomic_DNA"/>
</dbReference>
<dbReference type="AlphaFoldDB" id="A0A2V1D149"/>
<gene>
    <name evidence="2" type="ORF">DM02DRAFT_663687</name>
</gene>
<sequence>MPPILSLLCSLIFSSALLVSANAALKNITLSLPEGTTDHGDPGLLCTPTKWTDLFTFFLGNFAAHAASIKFLPGERGVDMVPTIILSLLFPAFECSEES</sequence>
<name>A0A2V1D149_9PLEO</name>
<feature type="signal peptide" evidence="1">
    <location>
        <begin position="1"/>
        <end position="23"/>
    </location>
</feature>
<keyword evidence="3" id="KW-1185">Reference proteome</keyword>
<evidence type="ECO:0000313" key="3">
    <source>
        <dbReference type="Proteomes" id="UP000244855"/>
    </source>
</evidence>
<accession>A0A2V1D149</accession>
<reference evidence="2 3" key="1">
    <citation type="journal article" date="2018" name="Sci. Rep.">
        <title>Comparative genomics provides insights into the lifestyle and reveals functional heterogeneity of dark septate endophytic fungi.</title>
        <authorList>
            <person name="Knapp D.G."/>
            <person name="Nemeth J.B."/>
            <person name="Barry K."/>
            <person name="Hainaut M."/>
            <person name="Henrissat B."/>
            <person name="Johnson J."/>
            <person name="Kuo A."/>
            <person name="Lim J.H.P."/>
            <person name="Lipzen A."/>
            <person name="Nolan M."/>
            <person name="Ohm R.A."/>
            <person name="Tamas L."/>
            <person name="Grigoriev I.V."/>
            <person name="Spatafora J.W."/>
            <person name="Nagy L.G."/>
            <person name="Kovacs G.M."/>
        </authorList>
    </citation>
    <scope>NUCLEOTIDE SEQUENCE [LARGE SCALE GENOMIC DNA]</scope>
    <source>
        <strain evidence="2 3">DSE2036</strain>
    </source>
</reference>
<proteinExistence type="predicted"/>
<evidence type="ECO:0000313" key="2">
    <source>
        <dbReference type="EMBL" id="PVH91721.1"/>
    </source>
</evidence>
<evidence type="ECO:0000256" key="1">
    <source>
        <dbReference type="SAM" id="SignalP"/>
    </source>
</evidence>